<evidence type="ECO:0000313" key="6">
    <source>
        <dbReference type="Proteomes" id="UP001321760"/>
    </source>
</evidence>
<protein>
    <recommendedName>
        <fullName evidence="3">Kynurenine formamidase</fullName>
        <shortName evidence="3">KFA</shortName>
        <shortName evidence="3">KFase</shortName>
        <ecNumber evidence="3">3.5.1.9</ecNumber>
    </recommendedName>
    <alternativeName>
        <fullName evidence="3">Arylformamidase</fullName>
    </alternativeName>
    <alternativeName>
        <fullName evidence="3">N-formylkynurenine formamidase</fullName>
        <shortName evidence="3">FKF</shortName>
    </alternativeName>
</protein>
<feature type="active site" evidence="3">
    <location>
        <position position="303"/>
    </location>
</feature>
<dbReference type="PANTHER" id="PTHR48081:SF33">
    <property type="entry name" value="KYNURENINE FORMAMIDASE"/>
    <property type="match status" value="1"/>
</dbReference>
<comment type="pathway">
    <text evidence="3">Amino-acid degradation; L-tryptophan degradation via kynurenine pathway; L-kynurenine from L-tryptophan: step 2/2.</text>
</comment>
<keyword evidence="1 3" id="KW-0378">Hydrolase</keyword>
<dbReference type="PANTHER" id="PTHR48081">
    <property type="entry name" value="AB HYDROLASE SUPERFAMILY PROTEIN C4A8.06C"/>
    <property type="match status" value="1"/>
</dbReference>
<dbReference type="EMBL" id="MU865915">
    <property type="protein sequence ID" value="KAK4455118.1"/>
    <property type="molecule type" value="Genomic_DNA"/>
</dbReference>
<dbReference type="GO" id="GO:0034354">
    <property type="term" value="P:'de novo' NAD+ biosynthetic process from L-tryptophan"/>
    <property type="evidence" value="ECO:0007669"/>
    <property type="project" value="UniProtKB-UniRule"/>
</dbReference>
<evidence type="ECO:0000256" key="3">
    <source>
        <dbReference type="HAMAP-Rule" id="MF_03014"/>
    </source>
</evidence>
<dbReference type="GO" id="GO:0019441">
    <property type="term" value="P:L-tryptophan catabolic process to kynurenine"/>
    <property type="evidence" value="ECO:0007669"/>
    <property type="project" value="UniProtKB-UniRule"/>
</dbReference>
<dbReference type="InterPro" id="IPR029058">
    <property type="entry name" value="AB_hydrolase_fold"/>
</dbReference>
<feature type="region of interest" description="Disordered" evidence="4">
    <location>
        <begin position="1"/>
        <end position="26"/>
    </location>
</feature>
<dbReference type="SUPFAM" id="SSF53474">
    <property type="entry name" value="alpha/beta-Hydrolases"/>
    <property type="match status" value="1"/>
</dbReference>
<evidence type="ECO:0000256" key="2">
    <source>
        <dbReference type="ARBA" id="ARBA00023079"/>
    </source>
</evidence>
<feature type="active site" evidence="3">
    <location>
        <position position="272"/>
    </location>
</feature>
<proteinExistence type="inferred from homology"/>
<reference evidence="5" key="1">
    <citation type="journal article" date="2023" name="Mol. Phylogenet. Evol.">
        <title>Genome-scale phylogeny and comparative genomics of the fungal order Sordariales.</title>
        <authorList>
            <person name="Hensen N."/>
            <person name="Bonometti L."/>
            <person name="Westerberg I."/>
            <person name="Brannstrom I.O."/>
            <person name="Guillou S."/>
            <person name="Cros-Aarteil S."/>
            <person name="Calhoun S."/>
            <person name="Haridas S."/>
            <person name="Kuo A."/>
            <person name="Mondo S."/>
            <person name="Pangilinan J."/>
            <person name="Riley R."/>
            <person name="LaButti K."/>
            <person name="Andreopoulos B."/>
            <person name="Lipzen A."/>
            <person name="Chen C."/>
            <person name="Yan M."/>
            <person name="Daum C."/>
            <person name="Ng V."/>
            <person name="Clum A."/>
            <person name="Steindorff A."/>
            <person name="Ohm R.A."/>
            <person name="Martin F."/>
            <person name="Silar P."/>
            <person name="Natvig D.O."/>
            <person name="Lalanne C."/>
            <person name="Gautier V."/>
            <person name="Ament-Velasquez S.L."/>
            <person name="Kruys A."/>
            <person name="Hutchinson M.I."/>
            <person name="Powell A.J."/>
            <person name="Barry K."/>
            <person name="Miller A.N."/>
            <person name="Grigoriev I.V."/>
            <person name="Debuchy R."/>
            <person name="Gladieux P."/>
            <person name="Hiltunen Thoren M."/>
            <person name="Johannesson H."/>
        </authorList>
    </citation>
    <scope>NUCLEOTIDE SEQUENCE</scope>
    <source>
        <strain evidence="5">PSN243</strain>
    </source>
</reference>
<feature type="active site" description="Nucleophile" evidence="3">
    <location>
        <position position="170"/>
    </location>
</feature>
<name>A0AAV9H335_9PEZI</name>
<dbReference type="EC" id="3.5.1.9" evidence="3"/>
<organism evidence="5 6">
    <name type="scientific">Podospora aff. communis PSN243</name>
    <dbReference type="NCBI Taxonomy" id="3040156"/>
    <lineage>
        <taxon>Eukaryota</taxon>
        <taxon>Fungi</taxon>
        <taxon>Dikarya</taxon>
        <taxon>Ascomycota</taxon>
        <taxon>Pezizomycotina</taxon>
        <taxon>Sordariomycetes</taxon>
        <taxon>Sordariomycetidae</taxon>
        <taxon>Sordariales</taxon>
        <taxon>Podosporaceae</taxon>
        <taxon>Podospora</taxon>
    </lineage>
</organism>
<dbReference type="HAMAP" id="MF_03014">
    <property type="entry name" value="KFase"/>
    <property type="match status" value="1"/>
</dbReference>
<dbReference type="Proteomes" id="UP001321760">
    <property type="component" value="Unassembled WGS sequence"/>
</dbReference>
<dbReference type="AlphaFoldDB" id="A0AAV9H335"/>
<sequence length="326" mass="35583">MPLSDDDNTIWASAPWTPTKPLNTTQPPTIPGYQKHIPYLRHSNPLQTLTIYVPSTGQQPPSTPTPPPTPGGIWILYIHGGAWRDPLIDASSFHPAATSLLLRNHTAPGNPLAGLVSINYRLSPHPSHPSSEPAYNARHPDHIYDVLSAISFLQRAGVAKEGRYILAGHSCGATMAFQAVMDSSRWDLRGIKIKKPEVVVGLNGIYDLVGVIRGGGYEKGLRDAYEEFTRGAFGTEEEVWRGVCPTTASGGRGWVGEWEGRKGVVLVQSGEDGLVPRGQLEGMREVLEREGVKVEEKEAGGGHDEMWERGEGRMAEVLWEVVVGME</sequence>
<dbReference type="GO" id="GO:0004061">
    <property type="term" value="F:arylformamidase activity"/>
    <property type="evidence" value="ECO:0007669"/>
    <property type="project" value="UniProtKB-UniRule"/>
</dbReference>
<reference evidence="5" key="2">
    <citation type="submission" date="2023-05" db="EMBL/GenBank/DDBJ databases">
        <authorList>
            <consortium name="Lawrence Berkeley National Laboratory"/>
            <person name="Steindorff A."/>
            <person name="Hensen N."/>
            <person name="Bonometti L."/>
            <person name="Westerberg I."/>
            <person name="Brannstrom I.O."/>
            <person name="Guillou S."/>
            <person name="Cros-Aarteil S."/>
            <person name="Calhoun S."/>
            <person name="Haridas S."/>
            <person name="Kuo A."/>
            <person name="Mondo S."/>
            <person name="Pangilinan J."/>
            <person name="Riley R."/>
            <person name="Labutti K."/>
            <person name="Andreopoulos B."/>
            <person name="Lipzen A."/>
            <person name="Chen C."/>
            <person name="Yanf M."/>
            <person name="Daum C."/>
            <person name="Ng V."/>
            <person name="Clum A."/>
            <person name="Ohm R."/>
            <person name="Martin F."/>
            <person name="Silar P."/>
            <person name="Natvig D."/>
            <person name="Lalanne C."/>
            <person name="Gautier V."/>
            <person name="Ament-Velasquez S.L."/>
            <person name="Kruys A."/>
            <person name="Hutchinson M.I."/>
            <person name="Powell A.J."/>
            <person name="Barry K."/>
            <person name="Miller A.N."/>
            <person name="Grigoriev I.V."/>
            <person name="Debuchy R."/>
            <person name="Gladieux P."/>
            <person name="Thoren M.H."/>
            <person name="Johannesson H."/>
        </authorList>
    </citation>
    <scope>NUCLEOTIDE SEQUENCE</scope>
    <source>
        <strain evidence="5">PSN243</strain>
    </source>
</reference>
<comment type="function">
    <text evidence="3">Catalyzes the hydrolysis of N-formyl-L-kynurenine to L-kynurenine, the second step in the kynurenine pathway of tryptophan degradation. Kynurenine may be further oxidized to nicotinic acid, NAD(H) and NADP(H). Required for elimination of toxic metabolites.</text>
</comment>
<evidence type="ECO:0000313" key="5">
    <source>
        <dbReference type="EMBL" id="KAK4455118.1"/>
    </source>
</evidence>
<accession>A0AAV9H335</accession>
<feature type="short sequence motif" description="HGGXW" evidence="3">
    <location>
        <begin position="79"/>
        <end position="83"/>
    </location>
</feature>
<keyword evidence="6" id="KW-1185">Reference proteome</keyword>
<comment type="similarity">
    <text evidence="3">Belongs to the kynurenine formamidase family.</text>
</comment>
<evidence type="ECO:0000256" key="4">
    <source>
        <dbReference type="SAM" id="MobiDB-lite"/>
    </source>
</evidence>
<comment type="subunit">
    <text evidence="3">Homodimer.</text>
</comment>
<dbReference type="InterPro" id="IPR050300">
    <property type="entry name" value="GDXG_lipolytic_enzyme"/>
</dbReference>
<dbReference type="Gene3D" id="3.40.50.1820">
    <property type="entry name" value="alpha/beta hydrolase"/>
    <property type="match status" value="1"/>
</dbReference>
<comment type="catalytic activity">
    <reaction evidence="3">
        <text>N-formyl-L-kynurenine + H2O = L-kynurenine + formate + H(+)</text>
        <dbReference type="Rhea" id="RHEA:13009"/>
        <dbReference type="ChEBI" id="CHEBI:15377"/>
        <dbReference type="ChEBI" id="CHEBI:15378"/>
        <dbReference type="ChEBI" id="CHEBI:15740"/>
        <dbReference type="ChEBI" id="CHEBI:57959"/>
        <dbReference type="ChEBI" id="CHEBI:58629"/>
        <dbReference type="EC" id="3.5.1.9"/>
    </reaction>
</comment>
<dbReference type="InterPro" id="IPR027519">
    <property type="entry name" value="KFase_ver/fungi-typ"/>
</dbReference>
<gene>
    <name evidence="5" type="ORF">QBC34DRAFT_374885</name>
</gene>
<keyword evidence="2 3" id="KW-0823">Tryptophan catabolism</keyword>
<evidence type="ECO:0000256" key="1">
    <source>
        <dbReference type="ARBA" id="ARBA00022801"/>
    </source>
</evidence>
<comment type="domain">
    <text evidence="3">The main chain amide nitrogen atoms of the second glycine and its adjacent residue in the HGGXW motif define the oxyanion hole, and stabilize the oxyanion that forms during the nucleophilic attack by the catalytic serine during substrate cleavage.</text>
</comment>
<comment type="caution">
    <text evidence="5">The sequence shown here is derived from an EMBL/GenBank/DDBJ whole genome shotgun (WGS) entry which is preliminary data.</text>
</comment>